<sequence>MNEDEANDKLCELRSSASSQDEKMAVMIAMSLVGGFFSHASKKESESNLIIETLRPFLNNCIIAPTKDTKYEWMTYRLVPTVGADTVMIPDFVLWVEPHANRNFEVFFVEVKKQGNFANGHLESDLVKLGKEMQLGLNKLLKRKVENPEVVGLLLEGGQATAYKMDLLYNGQYRMVELSRFFLTRDNVDDVMLVPTIMEKLCQLQRIIQNTIDKLYQAIQEPSSQVGITSYMRSMYGSPVAVKCAKRNKIKAFFYHNSVTGIKFTFPIVMRI</sequence>
<accession>A0A9P6YGI2</accession>
<dbReference type="OrthoDB" id="2441332at2759"/>
<organism evidence="1 2">
    <name type="scientific">Rhizopus oryzae</name>
    <name type="common">Mucormycosis agent</name>
    <name type="synonym">Rhizopus arrhizus var. delemar</name>
    <dbReference type="NCBI Taxonomy" id="64495"/>
    <lineage>
        <taxon>Eukaryota</taxon>
        <taxon>Fungi</taxon>
        <taxon>Fungi incertae sedis</taxon>
        <taxon>Mucoromycota</taxon>
        <taxon>Mucoromycotina</taxon>
        <taxon>Mucoromycetes</taxon>
        <taxon>Mucorales</taxon>
        <taxon>Mucorineae</taxon>
        <taxon>Rhizopodaceae</taxon>
        <taxon>Rhizopus</taxon>
    </lineage>
</organism>
<name>A0A9P6YGI2_RHIOR</name>
<proteinExistence type="predicted"/>
<comment type="caution">
    <text evidence="1">The sequence shown here is derived from an EMBL/GenBank/DDBJ whole genome shotgun (WGS) entry which is preliminary data.</text>
</comment>
<dbReference type="Proteomes" id="UP000717996">
    <property type="component" value="Unassembled WGS sequence"/>
</dbReference>
<dbReference type="EMBL" id="JAANIT010000478">
    <property type="protein sequence ID" value="KAG1547330.1"/>
    <property type="molecule type" value="Genomic_DNA"/>
</dbReference>
<reference evidence="1" key="1">
    <citation type="journal article" date="2020" name="Microb. Genom.">
        <title>Genetic diversity of clinical and environmental Mucorales isolates obtained from an investigation of mucormycosis cases among solid organ transplant recipients.</title>
        <authorList>
            <person name="Nguyen M.H."/>
            <person name="Kaul D."/>
            <person name="Muto C."/>
            <person name="Cheng S.J."/>
            <person name="Richter R.A."/>
            <person name="Bruno V.M."/>
            <person name="Liu G."/>
            <person name="Beyhan S."/>
            <person name="Sundermann A.J."/>
            <person name="Mounaud S."/>
            <person name="Pasculle A.W."/>
            <person name="Nierman W.C."/>
            <person name="Driscoll E."/>
            <person name="Cumbie R."/>
            <person name="Clancy C.J."/>
            <person name="Dupont C.L."/>
        </authorList>
    </citation>
    <scope>NUCLEOTIDE SEQUENCE</scope>
    <source>
        <strain evidence="1">GL16</strain>
    </source>
</reference>
<evidence type="ECO:0000313" key="2">
    <source>
        <dbReference type="Proteomes" id="UP000717996"/>
    </source>
</evidence>
<gene>
    <name evidence="1" type="ORF">G6F51_004329</name>
</gene>
<dbReference type="AlphaFoldDB" id="A0A9P6YGI2"/>
<protein>
    <submittedName>
        <fullName evidence="1">Uncharacterized protein</fullName>
    </submittedName>
</protein>
<evidence type="ECO:0000313" key="1">
    <source>
        <dbReference type="EMBL" id="KAG1547330.1"/>
    </source>
</evidence>